<dbReference type="PANTHER" id="PTHR43700:SF1">
    <property type="entry name" value="PHOSPHORIBOSYLAMINOIMIDAZOLE-SUCCINOCARBOXAMIDE SYNTHASE"/>
    <property type="match status" value="1"/>
</dbReference>
<name>A0A6J6I845_9ZZZZ</name>
<dbReference type="GO" id="GO:0006189">
    <property type="term" value="P:'de novo' IMP biosynthetic process"/>
    <property type="evidence" value="ECO:0007669"/>
    <property type="project" value="UniProtKB-UniPathway"/>
</dbReference>
<keyword evidence="5" id="KW-0547">Nucleotide-binding</keyword>
<evidence type="ECO:0000256" key="5">
    <source>
        <dbReference type="ARBA" id="ARBA00022741"/>
    </source>
</evidence>
<evidence type="ECO:0000256" key="7">
    <source>
        <dbReference type="ARBA" id="ARBA00022840"/>
    </source>
</evidence>
<dbReference type="PROSITE" id="PS01057">
    <property type="entry name" value="SAICAR_SYNTHETASE_1"/>
    <property type="match status" value="1"/>
</dbReference>
<proteinExistence type="inferred from homology"/>
<dbReference type="GO" id="GO:0004639">
    <property type="term" value="F:phosphoribosylaminoimidazolesuccinocarboxamide synthase activity"/>
    <property type="evidence" value="ECO:0007669"/>
    <property type="project" value="UniProtKB-EC"/>
</dbReference>
<dbReference type="InterPro" id="IPR028923">
    <property type="entry name" value="SAICAR_synt/ADE2_N"/>
</dbReference>
<accession>A0A6J6I845</accession>
<protein>
    <recommendedName>
        <fullName evidence="3">phosphoribosylaminoimidazolesuccinocarboxamide synthase</fullName>
        <ecNumber evidence="3">6.3.2.6</ecNumber>
    </recommendedName>
</protein>
<keyword evidence="6" id="KW-0658">Purine biosynthesis</keyword>
<keyword evidence="7" id="KW-0067">ATP-binding</keyword>
<evidence type="ECO:0000256" key="1">
    <source>
        <dbReference type="ARBA" id="ARBA00004672"/>
    </source>
</evidence>
<evidence type="ECO:0000256" key="4">
    <source>
        <dbReference type="ARBA" id="ARBA00022598"/>
    </source>
</evidence>
<dbReference type="AlphaFoldDB" id="A0A6J6I845"/>
<dbReference type="NCBIfam" id="TIGR00081">
    <property type="entry name" value="purC"/>
    <property type="match status" value="1"/>
</dbReference>
<comment type="similarity">
    <text evidence="2">Belongs to the SAICAR synthetase family.</text>
</comment>
<dbReference type="Gene3D" id="3.30.200.20">
    <property type="entry name" value="Phosphorylase Kinase, domain 1"/>
    <property type="match status" value="1"/>
</dbReference>
<dbReference type="GO" id="GO:0005737">
    <property type="term" value="C:cytoplasm"/>
    <property type="evidence" value="ECO:0007669"/>
    <property type="project" value="TreeGrafter"/>
</dbReference>
<comment type="pathway">
    <text evidence="1">Purine metabolism; IMP biosynthesis via de novo pathway; 5-amino-1-(5-phospho-D-ribosyl)imidazole-4-carboxamide from 5-amino-1-(5-phospho-D-ribosyl)imidazole-4-carboxylate: step 1/2.</text>
</comment>
<reference evidence="10" key="1">
    <citation type="submission" date="2020-05" db="EMBL/GenBank/DDBJ databases">
        <authorList>
            <person name="Chiriac C."/>
            <person name="Salcher M."/>
            <person name="Ghai R."/>
            <person name="Kavagutti S V."/>
        </authorList>
    </citation>
    <scope>NUCLEOTIDE SEQUENCE</scope>
</reference>
<evidence type="ECO:0000256" key="3">
    <source>
        <dbReference type="ARBA" id="ARBA00012217"/>
    </source>
</evidence>
<dbReference type="PANTHER" id="PTHR43700">
    <property type="entry name" value="PHOSPHORIBOSYLAMINOIMIDAZOLE-SUCCINOCARBOXAMIDE SYNTHASE"/>
    <property type="match status" value="1"/>
</dbReference>
<evidence type="ECO:0000313" key="9">
    <source>
        <dbReference type="EMBL" id="CAB4547513.1"/>
    </source>
</evidence>
<keyword evidence="4" id="KW-0436">Ligase</keyword>
<dbReference type="CDD" id="cd01414">
    <property type="entry name" value="SAICAR_synt_Sc"/>
    <property type="match status" value="1"/>
</dbReference>
<sequence>MTTTLLPPDPAHESLLAHGFSFVHQGKVRSLYGTPEGHLLVVASDRISAYDWVLSTPIPDKGRILTSLSLWWFDQLKDIVPHHVISTDVPDAVAGRAMVCQRLDMFPVECVARGYLTGSGLIEYNASSTVCGVELPSGLVDGSRLDEPIFTPATKADLGDHDENVDFAHVVRLIGQSDADELRRLTLAVYQRAEAIAAERGILLADTKFEFGRGADGTIVLGDEVLTPDSSRFWPAAGWKPGSAQPSYDKQFVRDWLTSAASGWDRTSETEPPALPQDIVAATRAKYLEAYELLTGQELS</sequence>
<evidence type="ECO:0000259" key="8">
    <source>
        <dbReference type="Pfam" id="PF01259"/>
    </source>
</evidence>
<dbReference type="InterPro" id="IPR018236">
    <property type="entry name" value="SAICAR_synthetase_CS"/>
</dbReference>
<dbReference type="UniPathway" id="UPA00074">
    <property type="reaction ID" value="UER00131"/>
</dbReference>
<dbReference type="Gene3D" id="3.30.470.20">
    <property type="entry name" value="ATP-grasp fold, B domain"/>
    <property type="match status" value="1"/>
</dbReference>
<dbReference type="EMBL" id="CAEZVF010000062">
    <property type="protein sequence ID" value="CAB4620487.1"/>
    <property type="molecule type" value="Genomic_DNA"/>
</dbReference>
<dbReference type="GO" id="GO:0005524">
    <property type="term" value="F:ATP binding"/>
    <property type="evidence" value="ECO:0007669"/>
    <property type="project" value="UniProtKB-KW"/>
</dbReference>
<dbReference type="HAMAP" id="MF_00137">
    <property type="entry name" value="SAICAR_synth"/>
    <property type="match status" value="1"/>
</dbReference>
<dbReference type="Pfam" id="PF01259">
    <property type="entry name" value="SAICAR_synt"/>
    <property type="match status" value="1"/>
</dbReference>
<evidence type="ECO:0000256" key="6">
    <source>
        <dbReference type="ARBA" id="ARBA00022755"/>
    </source>
</evidence>
<dbReference type="PROSITE" id="PS01058">
    <property type="entry name" value="SAICAR_SYNTHETASE_2"/>
    <property type="match status" value="1"/>
</dbReference>
<dbReference type="NCBIfam" id="NF010568">
    <property type="entry name" value="PRK13961.1"/>
    <property type="match status" value="1"/>
</dbReference>
<dbReference type="SUPFAM" id="SSF56104">
    <property type="entry name" value="SAICAR synthase-like"/>
    <property type="match status" value="1"/>
</dbReference>
<organism evidence="10">
    <name type="scientific">freshwater metagenome</name>
    <dbReference type="NCBI Taxonomy" id="449393"/>
    <lineage>
        <taxon>unclassified sequences</taxon>
        <taxon>metagenomes</taxon>
        <taxon>ecological metagenomes</taxon>
    </lineage>
</organism>
<evidence type="ECO:0000256" key="2">
    <source>
        <dbReference type="ARBA" id="ARBA00010190"/>
    </source>
</evidence>
<dbReference type="InterPro" id="IPR001636">
    <property type="entry name" value="SAICAR_synth"/>
</dbReference>
<gene>
    <name evidence="9" type="ORF">UFOPK1446_00817</name>
    <name evidence="10" type="ORF">UFOPK1939_00530</name>
</gene>
<dbReference type="EMBL" id="CAEZSO010000161">
    <property type="protein sequence ID" value="CAB4547513.1"/>
    <property type="molecule type" value="Genomic_DNA"/>
</dbReference>
<evidence type="ECO:0000313" key="10">
    <source>
        <dbReference type="EMBL" id="CAB4620487.1"/>
    </source>
</evidence>
<dbReference type="EC" id="6.3.2.6" evidence="3"/>
<dbReference type="FunFam" id="3.30.470.20:FF:000015">
    <property type="entry name" value="Phosphoribosylaminoimidazole-succinocarboxamide synthase"/>
    <property type="match status" value="1"/>
</dbReference>
<feature type="domain" description="SAICAR synthetase/ADE2 N-terminal" evidence="8">
    <location>
        <begin position="23"/>
        <end position="269"/>
    </location>
</feature>